<comment type="caution">
    <text evidence="1">The sequence shown here is derived from an EMBL/GenBank/DDBJ whole genome shotgun (WGS) entry which is preliminary data.</text>
</comment>
<evidence type="ECO:0000313" key="1">
    <source>
        <dbReference type="EMBL" id="KAI3787665.1"/>
    </source>
</evidence>
<proteinExistence type="predicted"/>
<accession>A0ACB9GVY5</accession>
<protein>
    <submittedName>
        <fullName evidence="1">Uncharacterized protein</fullName>
    </submittedName>
</protein>
<dbReference type="Proteomes" id="UP001056120">
    <property type="component" value="Linkage Group LG13"/>
</dbReference>
<gene>
    <name evidence="1" type="ORF">L1987_42291</name>
</gene>
<reference evidence="2" key="1">
    <citation type="journal article" date="2022" name="Mol. Ecol. Resour.">
        <title>The genomes of chicory, endive, great burdock and yacon provide insights into Asteraceae palaeo-polyploidization history and plant inulin production.</title>
        <authorList>
            <person name="Fan W."/>
            <person name="Wang S."/>
            <person name="Wang H."/>
            <person name="Wang A."/>
            <person name="Jiang F."/>
            <person name="Liu H."/>
            <person name="Zhao H."/>
            <person name="Xu D."/>
            <person name="Zhang Y."/>
        </authorList>
    </citation>
    <scope>NUCLEOTIDE SEQUENCE [LARGE SCALE GENOMIC DNA]</scope>
    <source>
        <strain evidence="2">cv. Yunnan</strain>
    </source>
</reference>
<name>A0ACB9GVY5_9ASTR</name>
<reference evidence="1 2" key="2">
    <citation type="journal article" date="2022" name="Mol. Ecol. Resour.">
        <title>The genomes of chicory, endive, great burdock and yacon provide insights into Asteraceae paleo-polyploidization history and plant inulin production.</title>
        <authorList>
            <person name="Fan W."/>
            <person name="Wang S."/>
            <person name="Wang H."/>
            <person name="Wang A."/>
            <person name="Jiang F."/>
            <person name="Liu H."/>
            <person name="Zhao H."/>
            <person name="Xu D."/>
            <person name="Zhang Y."/>
        </authorList>
    </citation>
    <scope>NUCLEOTIDE SEQUENCE [LARGE SCALE GENOMIC DNA]</scope>
    <source>
        <strain evidence="2">cv. Yunnan</strain>
        <tissue evidence="1">Leaves</tissue>
    </source>
</reference>
<evidence type="ECO:0000313" key="2">
    <source>
        <dbReference type="Proteomes" id="UP001056120"/>
    </source>
</evidence>
<organism evidence="1 2">
    <name type="scientific">Smallanthus sonchifolius</name>
    <dbReference type="NCBI Taxonomy" id="185202"/>
    <lineage>
        <taxon>Eukaryota</taxon>
        <taxon>Viridiplantae</taxon>
        <taxon>Streptophyta</taxon>
        <taxon>Embryophyta</taxon>
        <taxon>Tracheophyta</taxon>
        <taxon>Spermatophyta</taxon>
        <taxon>Magnoliopsida</taxon>
        <taxon>eudicotyledons</taxon>
        <taxon>Gunneridae</taxon>
        <taxon>Pentapetalae</taxon>
        <taxon>asterids</taxon>
        <taxon>campanulids</taxon>
        <taxon>Asterales</taxon>
        <taxon>Asteraceae</taxon>
        <taxon>Asteroideae</taxon>
        <taxon>Heliantheae alliance</taxon>
        <taxon>Millerieae</taxon>
        <taxon>Smallanthus</taxon>
    </lineage>
</organism>
<keyword evidence="2" id="KW-1185">Reference proteome</keyword>
<sequence>MPCVILHHVLLEDVKVSHQMFDLIFFMMLLLGGFRQVDIFVFGAFSAVHKDIQFLQVRLSSKYSNKGMRSDLAEVNHLCQHCEASLQFLQSHCQQRFFRESLVKNKDLCEEGGILLLAYDIMKLPFCEEPYVMAVVSRLKSKVLSILLHLCEVESSSFLDVAASTTRGLNLAKSTIFQVSFNIFED</sequence>
<dbReference type="EMBL" id="CM042030">
    <property type="protein sequence ID" value="KAI3787665.1"/>
    <property type="molecule type" value="Genomic_DNA"/>
</dbReference>